<evidence type="ECO:0000259" key="1">
    <source>
        <dbReference type="PROSITE" id="PS50181"/>
    </source>
</evidence>
<dbReference type="AlphaFoldDB" id="A0A8J2H3H4"/>
<dbReference type="PROSITE" id="PS50181">
    <property type="entry name" value="FBOX"/>
    <property type="match status" value="1"/>
</dbReference>
<proteinExistence type="predicted"/>
<dbReference type="InterPro" id="IPR001810">
    <property type="entry name" value="F-box_dom"/>
</dbReference>
<keyword evidence="3" id="KW-1185">Reference proteome</keyword>
<evidence type="ECO:0000313" key="3">
    <source>
        <dbReference type="Proteomes" id="UP000786811"/>
    </source>
</evidence>
<dbReference type="EMBL" id="CAJNRD030001116">
    <property type="protein sequence ID" value="CAG5074938.1"/>
    <property type="molecule type" value="Genomic_DNA"/>
</dbReference>
<dbReference type="OrthoDB" id="10384794at2759"/>
<name>A0A8J2H3H4_COTCN</name>
<comment type="caution">
    <text evidence="2">The sequence shown here is derived from an EMBL/GenBank/DDBJ whole genome shotgun (WGS) entry which is preliminary data.</text>
</comment>
<reference evidence="2" key="1">
    <citation type="submission" date="2021-04" db="EMBL/GenBank/DDBJ databases">
        <authorList>
            <person name="Chebbi M.A.C M."/>
        </authorList>
    </citation>
    <scope>NUCLEOTIDE SEQUENCE</scope>
</reference>
<dbReference type="InterPro" id="IPR036047">
    <property type="entry name" value="F-box-like_dom_sf"/>
</dbReference>
<protein>
    <recommendedName>
        <fullName evidence="1">F-box domain-containing protein</fullName>
    </recommendedName>
</protein>
<accession>A0A8J2H3H4</accession>
<organism evidence="2 3">
    <name type="scientific">Cotesia congregata</name>
    <name type="common">Parasitoid wasp</name>
    <name type="synonym">Apanteles congregatus</name>
    <dbReference type="NCBI Taxonomy" id="51543"/>
    <lineage>
        <taxon>Eukaryota</taxon>
        <taxon>Metazoa</taxon>
        <taxon>Ecdysozoa</taxon>
        <taxon>Arthropoda</taxon>
        <taxon>Hexapoda</taxon>
        <taxon>Insecta</taxon>
        <taxon>Pterygota</taxon>
        <taxon>Neoptera</taxon>
        <taxon>Endopterygota</taxon>
        <taxon>Hymenoptera</taxon>
        <taxon>Apocrita</taxon>
        <taxon>Ichneumonoidea</taxon>
        <taxon>Braconidae</taxon>
        <taxon>Microgastrinae</taxon>
        <taxon>Cotesia</taxon>
    </lineage>
</organism>
<dbReference type="Pfam" id="PF12937">
    <property type="entry name" value="F-box-like"/>
    <property type="match status" value="1"/>
</dbReference>
<sequence length="407" mass="47910">MSAIIIPEHVLFRIFKYMDPITLLKLRKINKYLKELIEQDFGIWRRLILKTSEITPWKDQLINLRYPYIKSENYNSLTSEEYQELFFEFIKLSRAKNVFCVNKLSVIHPSIKKENEIFFDARGNYFGYFSRTSNYLALFRLDTSEMLIEPVNIFKYANAQVADPDGRWLVQQFMMWCPNEGLVILDALQRRRMKTPTLISVMPITSPHGHFTFFNLVNNSSGDDIYTLMPIEDTLYHIVRLRWATKSQNLVAESVVLFESPSGFLGMTPMSKVSLIYKYQNKDVLYQAKVPETIISPIRISRNSGIEIFMNNENRTFNINAHNSQIFTVIDQTSIVKVYRLKNPMHLLHLTFDDPPNLKLTLETDINFENLQYIKIALKNDKLCLICLERHEINADHQHRHNFFDIV</sequence>
<feature type="domain" description="F-box" evidence="1">
    <location>
        <begin position="1"/>
        <end position="47"/>
    </location>
</feature>
<dbReference type="SMART" id="SM00256">
    <property type="entry name" value="FBOX"/>
    <property type="match status" value="1"/>
</dbReference>
<dbReference type="SUPFAM" id="SSF81383">
    <property type="entry name" value="F-box domain"/>
    <property type="match status" value="1"/>
</dbReference>
<gene>
    <name evidence="2" type="ORF">HICCMSTLAB_LOCUS1149</name>
</gene>
<dbReference type="Gene3D" id="1.20.1280.50">
    <property type="match status" value="1"/>
</dbReference>
<dbReference type="Proteomes" id="UP000786811">
    <property type="component" value="Unassembled WGS sequence"/>
</dbReference>
<evidence type="ECO:0000313" key="2">
    <source>
        <dbReference type="EMBL" id="CAG5074938.1"/>
    </source>
</evidence>